<organism evidence="1 2">
    <name type="scientific">Chitinophaga defluvii</name>
    <dbReference type="NCBI Taxonomy" id="3163343"/>
    <lineage>
        <taxon>Bacteria</taxon>
        <taxon>Pseudomonadati</taxon>
        <taxon>Bacteroidota</taxon>
        <taxon>Chitinophagia</taxon>
        <taxon>Chitinophagales</taxon>
        <taxon>Chitinophagaceae</taxon>
        <taxon>Chitinophaga</taxon>
    </lineage>
</organism>
<evidence type="ECO:0000313" key="1">
    <source>
        <dbReference type="EMBL" id="MET7000417.1"/>
    </source>
</evidence>
<dbReference type="Proteomes" id="UP001549749">
    <property type="component" value="Unassembled WGS sequence"/>
</dbReference>
<accession>A0ABV2TCN2</accession>
<reference evidence="1 2" key="1">
    <citation type="submission" date="2024-06" db="EMBL/GenBank/DDBJ databases">
        <title>Chitinophaga defluvii sp. nov., isolated from municipal sewage.</title>
        <authorList>
            <person name="Zhang L."/>
        </authorList>
    </citation>
    <scope>NUCLEOTIDE SEQUENCE [LARGE SCALE GENOMIC DNA]</scope>
    <source>
        <strain evidence="1 2">H8</strain>
    </source>
</reference>
<gene>
    <name evidence="1" type="ORF">ABR189_23700</name>
</gene>
<dbReference type="InterPro" id="IPR032287">
    <property type="entry name" value="DUF4838"/>
</dbReference>
<dbReference type="RefSeq" id="WP_354662976.1">
    <property type="nucleotide sequence ID" value="NZ_JBEXAC010000002.1"/>
</dbReference>
<sequence length="370" mass="41474">MSSHKNIMNRRAFFNRTAPALGALFIPGLLNNIFACSPAAQGLKTRGVVLAVEDLETLDWPLLAQQAGLTTIGTHITPSQVSAFIQSPKGQRFLEDCKKYKIEVEHELHSMHDLLPRELFKQKPEMFRMNENGERVPDYNCCVSSKDALDIIAENAVKYAAILTPTTGRYFYWIDDAVPMCKCPLCKDFSDSDQALIIENAMIKALRKKDPNASLAHLAYVNTMPPPKKVKPEPGIFLEFAPIYREWDKPLSDSAAGIVAAKQGAGGRLTHGQTMQLLKENLEVFPADTSQVLEYWLDVSLQSHWKKPATKVAWYPEVCSSDVQTYADAGIKHITTFAVYIDGAYKESYKDLSFVKEYGQILKTYGTKKK</sequence>
<dbReference type="PANTHER" id="PTHR47406:SF2">
    <property type="entry name" value="ALPHA GLUCURONIDASE N-TERMINAL DOMAIN-CONTAINING PROTEIN"/>
    <property type="match status" value="1"/>
</dbReference>
<dbReference type="PANTHER" id="PTHR47406">
    <property type="entry name" value="COAGULATION FACTOR 5/8 TYPE, C-TERMINAL"/>
    <property type="match status" value="1"/>
</dbReference>
<evidence type="ECO:0000313" key="2">
    <source>
        <dbReference type="Proteomes" id="UP001549749"/>
    </source>
</evidence>
<keyword evidence="2" id="KW-1185">Reference proteome</keyword>
<dbReference type="Pfam" id="PF16126">
    <property type="entry name" value="DUF4838"/>
    <property type="match status" value="1"/>
</dbReference>
<comment type="caution">
    <text evidence="1">The sequence shown here is derived from an EMBL/GenBank/DDBJ whole genome shotgun (WGS) entry which is preliminary data.</text>
</comment>
<dbReference type="EMBL" id="JBEXAC010000002">
    <property type="protein sequence ID" value="MET7000417.1"/>
    <property type="molecule type" value="Genomic_DNA"/>
</dbReference>
<protein>
    <submittedName>
        <fullName evidence="1">DUF4838 domain-containing protein</fullName>
    </submittedName>
</protein>
<name>A0ABV2TCN2_9BACT</name>
<proteinExistence type="predicted"/>